<dbReference type="AlphaFoldDB" id="A0A0E9TZF4"/>
<feature type="transmembrane region" description="Helical" evidence="1">
    <location>
        <begin position="26"/>
        <end position="44"/>
    </location>
</feature>
<sequence>MPVCVCVCVGWGYAVAKIGAAFSAPSYMALIALFLFVFAVAGFFQSGPYCDS</sequence>
<keyword evidence="1" id="KW-1133">Transmembrane helix</keyword>
<proteinExistence type="predicted"/>
<accession>A0A0E9TZF4</accession>
<dbReference type="EMBL" id="GBXM01050277">
    <property type="protein sequence ID" value="JAH58300.1"/>
    <property type="molecule type" value="Transcribed_RNA"/>
</dbReference>
<name>A0A0E9TZF4_ANGAN</name>
<evidence type="ECO:0000313" key="2">
    <source>
        <dbReference type="EMBL" id="JAH58300.1"/>
    </source>
</evidence>
<keyword evidence="1" id="KW-0812">Transmembrane</keyword>
<protein>
    <submittedName>
        <fullName evidence="2">Uncharacterized protein</fullName>
    </submittedName>
</protein>
<reference evidence="2" key="1">
    <citation type="submission" date="2014-11" db="EMBL/GenBank/DDBJ databases">
        <authorList>
            <person name="Amaro Gonzalez C."/>
        </authorList>
    </citation>
    <scope>NUCLEOTIDE SEQUENCE</scope>
</reference>
<evidence type="ECO:0000256" key="1">
    <source>
        <dbReference type="SAM" id="Phobius"/>
    </source>
</evidence>
<reference evidence="2" key="2">
    <citation type="journal article" date="2015" name="Fish Shellfish Immunol.">
        <title>Early steps in the European eel (Anguilla anguilla)-Vibrio vulnificus interaction in the gills: Role of the RtxA13 toxin.</title>
        <authorList>
            <person name="Callol A."/>
            <person name="Pajuelo D."/>
            <person name="Ebbesson L."/>
            <person name="Teles M."/>
            <person name="MacKenzie S."/>
            <person name="Amaro C."/>
        </authorList>
    </citation>
    <scope>NUCLEOTIDE SEQUENCE</scope>
</reference>
<organism evidence="2">
    <name type="scientific">Anguilla anguilla</name>
    <name type="common">European freshwater eel</name>
    <name type="synonym">Muraena anguilla</name>
    <dbReference type="NCBI Taxonomy" id="7936"/>
    <lineage>
        <taxon>Eukaryota</taxon>
        <taxon>Metazoa</taxon>
        <taxon>Chordata</taxon>
        <taxon>Craniata</taxon>
        <taxon>Vertebrata</taxon>
        <taxon>Euteleostomi</taxon>
        <taxon>Actinopterygii</taxon>
        <taxon>Neopterygii</taxon>
        <taxon>Teleostei</taxon>
        <taxon>Anguilliformes</taxon>
        <taxon>Anguillidae</taxon>
        <taxon>Anguilla</taxon>
    </lineage>
</organism>
<keyword evidence="1" id="KW-0472">Membrane</keyword>